<feature type="transmembrane region" description="Helical" evidence="2">
    <location>
        <begin position="465"/>
        <end position="488"/>
    </location>
</feature>
<dbReference type="EMBL" id="JBICBT010000159">
    <property type="protein sequence ID" value="KAL3122066.1"/>
    <property type="molecule type" value="Genomic_DNA"/>
</dbReference>
<evidence type="ECO:0000313" key="5">
    <source>
        <dbReference type="EMBL" id="KAL3122066.1"/>
    </source>
</evidence>
<keyword evidence="2" id="KW-1133">Transmembrane helix</keyword>
<evidence type="ECO:0000259" key="3">
    <source>
        <dbReference type="Pfam" id="PF08337"/>
    </source>
</evidence>
<gene>
    <name evidence="5" type="ORF">niasHT_009359</name>
</gene>
<dbReference type="AlphaFoldDB" id="A0ABD2M3R3"/>
<evidence type="ECO:0000256" key="1">
    <source>
        <dbReference type="SAM" id="MobiDB-lite"/>
    </source>
</evidence>
<keyword evidence="2" id="KW-0812">Transmembrane</keyword>
<dbReference type="PANTHER" id="PTHR22625">
    <property type="entry name" value="PLEXIN"/>
    <property type="match status" value="1"/>
</dbReference>
<feature type="region of interest" description="Disordered" evidence="1">
    <location>
        <begin position="189"/>
        <end position="208"/>
    </location>
</feature>
<feature type="region of interest" description="Disordered" evidence="1">
    <location>
        <begin position="869"/>
        <end position="917"/>
    </location>
</feature>
<dbReference type="Gene3D" id="2.60.40.10">
    <property type="entry name" value="Immunoglobulins"/>
    <property type="match status" value="1"/>
</dbReference>
<evidence type="ECO:0000256" key="2">
    <source>
        <dbReference type="SAM" id="Phobius"/>
    </source>
</evidence>
<feature type="compositionally biased region" description="Basic and acidic residues" evidence="1">
    <location>
        <begin position="194"/>
        <end position="204"/>
    </location>
</feature>
<dbReference type="Gene3D" id="1.10.506.10">
    <property type="entry name" value="GTPase Activation - p120gap, domain 1"/>
    <property type="match status" value="2"/>
</dbReference>
<comment type="caution">
    <text evidence="5">The sequence shown here is derived from an EMBL/GenBank/DDBJ whole genome shotgun (WGS) entry which is preliminary data.</text>
</comment>
<dbReference type="Proteomes" id="UP001620626">
    <property type="component" value="Unassembled WGS sequence"/>
</dbReference>
<name>A0ABD2M3R3_9BILA</name>
<dbReference type="InterPro" id="IPR031148">
    <property type="entry name" value="Plexin"/>
</dbReference>
<organism evidence="5 6">
    <name type="scientific">Heterodera trifolii</name>
    <dbReference type="NCBI Taxonomy" id="157864"/>
    <lineage>
        <taxon>Eukaryota</taxon>
        <taxon>Metazoa</taxon>
        <taxon>Ecdysozoa</taxon>
        <taxon>Nematoda</taxon>
        <taxon>Chromadorea</taxon>
        <taxon>Rhabditida</taxon>
        <taxon>Tylenchina</taxon>
        <taxon>Tylenchomorpha</taxon>
        <taxon>Tylenchoidea</taxon>
        <taxon>Heteroderidae</taxon>
        <taxon>Heteroderinae</taxon>
        <taxon>Heterodera</taxon>
    </lineage>
</organism>
<dbReference type="Pfam" id="PF08337">
    <property type="entry name" value="Plexin_cytopl"/>
    <property type="match status" value="1"/>
</dbReference>
<dbReference type="InterPro" id="IPR008936">
    <property type="entry name" value="Rho_GTPase_activation_prot"/>
</dbReference>
<keyword evidence="2" id="KW-0472">Membrane</keyword>
<dbReference type="Pfam" id="PF20170">
    <property type="entry name" value="Plexin_RBD"/>
    <property type="match status" value="1"/>
</dbReference>
<sequence>MPVALRVSGTRANLVEPPAKIKLYSCDTYQLCSTCSSSKWPCRWCATERKCVDAEDVKRKCRNERRKGPSSACIRILPPPLGSELFVPDSTNASLQLQLDNVPSSNELLLACRFVPNSNQIRVARVAQRNTVNCEPGMFSFEGSEAMKNVTVELLADGEPVDATKVTIFKCPLLSSDCSRCVALDPRGKSVRRKAGDGERRGKSAGEVGGSDRVICLTAASPRAYTVTAIRLQIDDAVRLLPAKFEYRTDPEVRDMQPRTAYESGGRKLIVTGSHLDSVLSPKLFLLSAPTVPSASPDELELISELGACHPLNSSALSCDSPSLALPTALLRQSSMARWMVGMAMDGVRTVRNLGPIIQLTTVPDPQFSPFAGLHILQAEQPLMLSGQWLSQAATPTEYSPDRLLCRPPTVPPLPTDDSGTKMLDGRPLVVVRIGRVRVEIVPLEYAGGAISAGISRVELWSRRAGVLGLAILLIVVIVVLAAVGLAWRRRQGEHERTYRRIQLQMEQMESQVRSECKKAFAELQTDVLAELDGVDDGAGIPFLESRESVARLLLRDFAEPTINGAYGGAIYSSQLPMTLAQFESLLWNRQFIYVLVQMAEEEPTISASERASLASLLLAVLSRNLAFASDVVLSLLSAHVQRCSLMHSPHLLFRHSDSLVEKLFQQWLALCLLPHLRDSEGPARSLFLLYRALKSLTEKGPVDAVTGQARYSLSEQSLLRESVEAHPLTVLVIPLDAFDQAPVPIRTLDCDTISQLKAKLLDTLYRNVPYSTRVGIDQFDLEWRCPRRGSVLLLDDDQQPQRRGGLRQLNTLAHYAVSDQALLAMQARVGSVPHAHAAYTFRSGGSNSSDQSAVFGWRSMSANHLLSSSSDSSAGSGASPHSSSGTDPTVHFHLQQPSGIAGGGTSNSARPSRERRSATMLSEVFLTRLLMCKGTAQRFVDTFFESVLFTEQQQNIPVVLKYVFDFLDSEAAHCPQPIDSDVLHAWKANCLVLRFWQQFLHCPDLLFDVPPRPASLAGSLAVVGQTLVEAFSRADLDLSSASPSSRLLFARDIARFRPRAEELFRWIAAQPPISAQHFFDYVGTLSKVSADGVSSTFALGELLNWTKANGLRLVAALEADAEARRARLADRLRQIVQSTLMEGAEEHVYATLR</sequence>
<proteinExistence type="predicted"/>
<feature type="domain" description="Plexin cytoplasmic RasGAP" evidence="3">
    <location>
        <begin position="540"/>
        <end position="1108"/>
    </location>
</feature>
<protein>
    <submittedName>
        <fullName evidence="5">Uncharacterized protein</fullName>
    </submittedName>
</protein>
<feature type="domain" description="Plexin cytoplasmic RhoGTPase-binding" evidence="4">
    <location>
        <begin position="714"/>
        <end position="826"/>
    </location>
</feature>
<feature type="compositionally biased region" description="Low complexity" evidence="1">
    <location>
        <begin position="869"/>
        <end position="886"/>
    </location>
</feature>
<dbReference type="InterPro" id="IPR046800">
    <property type="entry name" value="Plexin_RBD"/>
</dbReference>
<dbReference type="SUPFAM" id="SSF48350">
    <property type="entry name" value="GTPase activation domain, GAP"/>
    <property type="match status" value="1"/>
</dbReference>
<accession>A0ABD2M3R3</accession>
<dbReference type="InterPro" id="IPR013783">
    <property type="entry name" value="Ig-like_fold"/>
</dbReference>
<reference evidence="5 6" key="1">
    <citation type="submission" date="2024-10" db="EMBL/GenBank/DDBJ databases">
        <authorList>
            <person name="Kim D."/>
        </authorList>
    </citation>
    <scope>NUCLEOTIDE SEQUENCE [LARGE SCALE GENOMIC DNA]</scope>
    <source>
        <strain evidence="5">BH-2024</strain>
    </source>
</reference>
<evidence type="ECO:0000259" key="4">
    <source>
        <dbReference type="Pfam" id="PF20170"/>
    </source>
</evidence>
<dbReference type="InterPro" id="IPR013548">
    <property type="entry name" value="Plexin_cytoplasmic_RasGAP_dom"/>
</dbReference>
<dbReference type="Gene3D" id="3.10.20.90">
    <property type="entry name" value="Phosphatidylinositol 3-kinase Catalytic Subunit, Chain A, domain 1"/>
    <property type="match status" value="1"/>
</dbReference>
<dbReference type="PANTHER" id="PTHR22625:SF44">
    <property type="entry name" value="PLEXIN-B"/>
    <property type="match status" value="1"/>
</dbReference>
<evidence type="ECO:0000313" key="6">
    <source>
        <dbReference type="Proteomes" id="UP001620626"/>
    </source>
</evidence>
<keyword evidence="6" id="KW-1185">Reference proteome</keyword>